<dbReference type="InterPro" id="IPR050327">
    <property type="entry name" value="Proton-linked_MCT"/>
</dbReference>
<feature type="transmembrane region" description="Helical" evidence="2">
    <location>
        <begin position="91"/>
        <end position="111"/>
    </location>
</feature>
<feature type="transmembrane region" description="Helical" evidence="2">
    <location>
        <begin position="123"/>
        <end position="142"/>
    </location>
</feature>
<feature type="transmembrane region" description="Helical" evidence="2">
    <location>
        <begin position="25"/>
        <end position="53"/>
    </location>
</feature>
<evidence type="ECO:0000256" key="2">
    <source>
        <dbReference type="SAM" id="Phobius"/>
    </source>
</evidence>
<dbReference type="InterPro" id="IPR036259">
    <property type="entry name" value="MFS_trans_sf"/>
</dbReference>
<keyword evidence="4" id="KW-1185">Reference proteome</keyword>
<dbReference type="SUPFAM" id="SSF103473">
    <property type="entry name" value="MFS general substrate transporter"/>
    <property type="match status" value="1"/>
</dbReference>
<feature type="transmembrane region" description="Helical" evidence="2">
    <location>
        <begin position="182"/>
        <end position="200"/>
    </location>
</feature>
<protein>
    <recommendedName>
        <fullName evidence="5">Monocarboxylate transporter</fullName>
    </recommendedName>
</protein>
<proteinExistence type="predicted"/>
<sequence length="494" mass="53949">MSPAPVSIKRCNESSRDSIAMDTCWGIPILAALSTLLLTLPGSYMAVLFVFFVDDYNVSRERASWPQNSLTMAMHVSGLIVGGLQRRVPVADIAILGALLASLGVITSAFAREVIWMSISLGVMYGLGIGIFMSSVAIYILMHFDKYKGTAFTLTFTAWGMSGLLGPAFLTHLRAKYALDGTLLMTGALLLHAVPLSMLLRNPRPVNTEVLRKLISRLPLGTRSKAVTSQGLQVPQQQPPATISLSNVNDPITWRAGKKFRESDLTVRVETVIADDIPPSSKRRDQQQGSQSVSLSSISEAFRGVRRFAAAVFRTPAFYVFLVATVVGDYSGVSFGTTAVDYAVDKGIEVEVATHLVELGAVGHLVGRIFIMPLSDWAPISRLPLFASSYALESICALIMPHIGPLFSEISAVRVAETTVAGFSSAIRGFFRDTMGSYDGFYRMLAGINTVVAVLLGMFLVYDWTRSKRRGSHLSEKSLDQRTMDRRTQLEQRC</sequence>
<comment type="caution">
    <text evidence="3">The sequence shown here is derived from an EMBL/GenBank/DDBJ whole genome shotgun (WGS) entry which is preliminary data.</text>
</comment>
<keyword evidence="2" id="KW-0472">Membrane</keyword>
<dbReference type="Pfam" id="PF07690">
    <property type="entry name" value="MFS_1"/>
    <property type="match status" value="1"/>
</dbReference>
<dbReference type="AlphaFoldDB" id="A0A9D4PYT1"/>
<keyword evidence="2" id="KW-1133">Transmembrane helix</keyword>
<dbReference type="EMBL" id="JABSTV010001250">
    <property type="protein sequence ID" value="KAH7957677.1"/>
    <property type="molecule type" value="Genomic_DNA"/>
</dbReference>
<dbReference type="PANTHER" id="PTHR11360">
    <property type="entry name" value="MONOCARBOXYLATE TRANSPORTER"/>
    <property type="match status" value="1"/>
</dbReference>
<gene>
    <name evidence="3" type="ORF">HPB52_021887</name>
</gene>
<accession>A0A9D4PYT1</accession>
<dbReference type="InterPro" id="IPR011701">
    <property type="entry name" value="MFS"/>
</dbReference>
<feature type="region of interest" description="Disordered" evidence="1">
    <location>
        <begin position="475"/>
        <end position="494"/>
    </location>
</feature>
<dbReference type="PANTHER" id="PTHR11360:SF303">
    <property type="entry name" value="MAJOR FACILITATOR SUPERFAMILY (MFS) PROFILE DOMAIN-CONTAINING PROTEIN"/>
    <property type="match status" value="1"/>
</dbReference>
<evidence type="ECO:0000313" key="4">
    <source>
        <dbReference type="Proteomes" id="UP000821837"/>
    </source>
</evidence>
<dbReference type="VEuPathDB" id="VectorBase:RSAN_034085"/>
<keyword evidence="2" id="KW-0812">Transmembrane</keyword>
<evidence type="ECO:0008006" key="5">
    <source>
        <dbReference type="Google" id="ProtNLM"/>
    </source>
</evidence>
<feature type="transmembrane region" description="Helical" evidence="2">
    <location>
        <begin position="441"/>
        <end position="462"/>
    </location>
</feature>
<feature type="transmembrane region" description="Helical" evidence="2">
    <location>
        <begin position="149"/>
        <end position="170"/>
    </location>
</feature>
<reference evidence="3" key="2">
    <citation type="submission" date="2021-09" db="EMBL/GenBank/DDBJ databases">
        <authorList>
            <person name="Jia N."/>
            <person name="Wang J."/>
            <person name="Shi W."/>
            <person name="Du L."/>
            <person name="Sun Y."/>
            <person name="Zhan W."/>
            <person name="Jiang J."/>
            <person name="Wang Q."/>
            <person name="Zhang B."/>
            <person name="Ji P."/>
            <person name="Sakyi L.B."/>
            <person name="Cui X."/>
            <person name="Yuan T."/>
            <person name="Jiang B."/>
            <person name="Yang W."/>
            <person name="Lam T.T.-Y."/>
            <person name="Chang Q."/>
            <person name="Ding S."/>
            <person name="Wang X."/>
            <person name="Zhu J."/>
            <person name="Ruan X."/>
            <person name="Zhao L."/>
            <person name="Wei J."/>
            <person name="Que T."/>
            <person name="Du C."/>
            <person name="Cheng J."/>
            <person name="Dai P."/>
            <person name="Han X."/>
            <person name="Huang E."/>
            <person name="Gao Y."/>
            <person name="Liu J."/>
            <person name="Shao H."/>
            <person name="Ye R."/>
            <person name="Li L."/>
            <person name="Wei W."/>
            <person name="Wang X."/>
            <person name="Wang C."/>
            <person name="Huo Q."/>
            <person name="Li W."/>
            <person name="Guo W."/>
            <person name="Chen H."/>
            <person name="Chen S."/>
            <person name="Zhou L."/>
            <person name="Zhou L."/>
            <person name="Ni X."/>
            <person name="Tian J."/>
            <person name="Zhou Y."/>
            <person name="Sheng Y."/>
            <person name="Liu T."/>
            <person name="Pan Y."/>
            <person name="Xia L."/>
            <person name="Li J."/>
            <person name="Zhao F."/>
            <person name="Cao W."/>
        </authorList>
    </citation>
    <scope>NUCLEOTIDE SEQUENCE</scope>
    <source>
        <strain evidence="3">Rsan-2018</strain>
        <tissue evidence="3">Larvae</tissue>
    </source>
</reference>
<dbReference type="GO" id="GO:0008028">
    <property type="term" value="F:monocarboxylic acid transmembrane transporter activity"/>
    <property type="evidence" value="ECO:0007669"/>
    <property type="project" value="TreeGrafter"/>
</dbReference>
<evidence type="ECO:0000256" key="1">
    <source>
        <dbReference type="SAM" id="MobiDB-lite"/>
    </source>
</evidence>
<organism evidence="3 4">
    <name type="scientific">Rhipicephalus sanguineus</name>
    <name type="common">Brown dog tick</name>
    <name type="synonym">Ixodes sanguineus</name>
    <dbReference type="NCBI Taxonomy" id="34632"/>
    <lineage>
        <taxon>Eukaryota</taxon>
        <taxon>Metazoa</taxon>
        <taxon>Ecdysozoa</taxon>
        <taxon>Arthropoda</taxon>
        <taxon>Chelicerata</taxon>
        <taxon>Arachnida</taxon>
        <taxon>Acari</taxon>
        <taxon>Parasitiformes</taxon>
        <taxon>Ixodida</taxon>
        <taxon>Ixodoidea</taxon>
        <taxon>Ixodidae</taxon>
        <taxon>Rhipicephalinae</taxon>
        <taxon>Rhipicephalus</taxon>
        <taxon>Rhipicephalus</taxon>
    </lineage>
</organism>
<name>A0A9D4PYT1_RHISA</name>
<dbReference type="Proteomes" id="UP000821837">
    <property type="component" value="Unassembled WGS sequence"/>
</dbReference>
<evidence type="ECO:0000313" key="3">
    <source>
        <dbReference type="EMBL" id="KAH7957677.1"/>
    </source>
</evidence>
<feature type="transmembrane region" description="Helical" evidence="2">
    <location>
        <begin position="311"/>
        <end position="332"/>
    </location>
</feature>
<reference evidence="3" key="1">
    <citation type="journal article" date="2020" name="Cell">
        <title>Large-Scale Comparative Analyses of Tick Genomes Elucidate Their Genetic Diversity and Vector Capacities.</title>
        <authorList>
            <consortium name="Tick Genome and Microbiome Consortium (TIGMIC)"/>
            <person name="Jia N."/>
            <person name="Wang J."/>
            <person name="Shi W."/>
            <person name="Du L."/>
            <person name="Sun Y."/>
            <person name="Zhan W."/>
            <person name="Jiang J.F."/>
            <person name="Wang Q."/>
            <person name="Zhang B."/>
            <person name="Ji P."/>
            <person name="Bell-Sakyi L."/>
            <person name="Cui X.M."/>
            <person name="Yuan T.T."/>
            <person name="Jiang B.G."/>
            <person name="Yang W.F."/>
            <person name="Lam T.T."/>
            <person name="Chang Q.C."/>
            <person name="Ding S.J."/>
            <person name="Wang X.J."/>
            <person name="Zhu J.G."/>
            <person name="Ruan X.D."/>
            <person name="Zhao L."/>
            <person name="Wei J.T."/>
            <person name="Ye R.Z."/>
            <person name="Que T.C."/>
            <person name="Du C.H."/>
            <person name="Zhou Y.H."/>
            <person name="Cheng J.X."/>
            <person name="Dai P.F."/>
            <person name="Guo W.B."/>
            <person name="Han X.H."/>
            <person name="Huang E.J."/>
            <person name="Li L.F."/>
            <person name="Wei W."/>
            <person name="Gao Y.C."/>
            <person name="Liu J.Z."/>
            <person name="Shao H.Z."/>
            <person name="Wang X."/>
            <person name="Wang C.C."/>
            <person name="Yang T.C."/>
            <person name="Huo Q.B."/>
            <person name="Li W."/>
            <person name="Chen H.Y."/>
            <person name="Chen S.E."/>
            <person name="Zhou L.G."/>
            <person name="Ni X.B."/>
            <person name="Tian J.H."/>
            <person name="Sheng Y."/>
            <person name="Liu T."/>
            <person name="Pan Y.S."/>
            <person name="Xia L.Y."/>
            <person name="Li J."/>
            <person name="Zhao F."/>
            <person name="Cao W.C."/>
        </authorList>
    </citation>
    <scope>NUCLEOTIDE SEQUENCE</scope>
    <source>
        <strain evidence="3">Rsan-2018</strain>
    </source>
</reference>
<dbReference type="Gene3D" id="1.20.1250.20">
    <property type="entry name" value="MFS general substrate transporter like domains"/>
    <property type="match status" value="1"/>
</dbReference>